<dbReference type="PANTHER" id="PTHR23430">
    <property type="entry name" value="HISTONE H2A"/>
    <property type="match status" value="1"/>
</dbReference>
<protein>
    <recommendedName>
        <fullName evidence="11">Histone H2A</fullName>
    </recommendedName>
</protein>
<keyword evidence="9 11" id="KW-0539">Nucleus</keyword>
<dbReference type="Pfam" id="PF00125">
    <property type="entry name" value="Histone"/>
    <property type="match status" value="1"/>
</dbReference>
<dbReference type="GO" id="GO:0006950">
    <property type="term" value="P:response to stress"/>
    <property type="evidence" value="ECO:0007669"/>
    <property type="project" value="UniProtKB-ARBA"/>
</dbReference>
<feature type="region of interest" description="Disordered" evidence="12">
    <location>
        <begin position="155"/>
        <end position="189"/>
    </location>
</feature>
<dbReference type="FunFam" id="1.10.20.10:FF:000004">
    <property type="entry name" value="Histone H2A"/>
    <property type="match status" value="1"/>
</dbReference>
<evidence type="ECO:0000256" key="11">
    <source>
        <dbReference type="RuleBase" id="RU003767"/>
    </source>
</evidence>
<evidence type="ECO:0000313" key="16">
    <source>
        <dbReference type="Proteomes" id="UP000886611"/>
    </source>
</evidence>
<dbReference type="GO" id="GO:0003677">
    <property type="term" value="F:DNA binding"/>
    <property type="evidence" value="ECO:0007669"/>
    <property type="project" value="UniProtKB-KW"/>
</dbReference>
<dbReference type="Proteomes" id="UP000886611">
    <property type="component" value="Unassembled WGS sequence"/>
</dbReference>
<comment type="subunit">
    <text evidence="11">The nucleosome is a histone octamer containing two molecules each of H2A, H2B, H3 and H4 assembled in one H3-H4 heterotetramer and two H2A-H2B heterodimers. The octamer wraps approximately 147 bp of DNA.</text>
</comment>
<keyword evidence="8 11" id="KW-0238">DNA-binding</keyword>
<dbReference type="InterPro" id="IPR032458">
    <property type="entry name" value="Histone_H2A_CS"/>
</dbReference>
<organism evidence="15 16">
    <name type="scientific">Polypterus senegalus</name>
    <name type="common">Senegal bichir</name>
    <dbReference type="NCBI Taxonomy" id="55291"/>
    <lineage>
        <taxon>Eukaryota</taxon>
        <taxon>Metazoa</taxon>
        <taxon>Chordata</taxon>
        <taxon>Craniata</taxon>
        <taxon>Vertebrata</taxon>
        <taxon>Euteleostomi</taxon>
        <taxon>Actinopterygii</taxon>
        <taxon>Polypteriformes</taxon>
        <taxon>Polypteridae</taxon>
        <taxon>Polypterus</taxon>
    </lineage>
</organism>
<dbReference type="AlphaFoldDB" id="A0A8X8BQT5"/>
<evidence type="ECO:0000256" key="1">
    <source>
        <dbReference type="ARBA" id="ARBA00004123"/>
    </source>
</evidence>
<proteinExistence type="inferred from homology"/>
<dbReference type="GO" id="GO:0046982">
    <property type="term" value="F:protein heterodimerization activity"/>
    <property type="evidence" value="ECO:0007669"/>
    <property type="project" value="InterPro"/>
</dbReference>
<dbReference type="CDD" id="cd00074">
    <property type="entry name" value="HFD_H2A"/>
    <property type="match status" value="1"/>
</dbReference>
<dbReference type="SMART" id="SM00414">
    <property type="entry name" value="H2A"/>
    <property type="match status" value="1"/>
</dbReference>
<accession>A0A8X8BQT5</accession>
<keyword evidence="16" id="KW-1185">Reference proteome</keyword>
<gene>
    <name evidence="15" type="primary">H2a_14</name>
    <name evidence="15" type="ORF">GTO96_0003803</name>
</gene>
<evidence type="ECO:0000313" key="15">
    <source>
        <dbReference type="EMBL" id="KAG2464531.1"/>
    </source>
</evidence>
<evidence type="ECO:0000256" key="6">
    <source>
        <dbReference type="ARBA" id="ARBA00022843"/>
    </source>
</evidence>
<evidence type="ECO:0000259" key="13">
    <source>
        <dbReference type="Pfam" id="PF00125"/>
    </source>
</evidence>
<dbReference type="InterPro" id="IPR007125">
    <property type="entry name" value="H2A/H2B/H3"/>
</dbReference>
<dbReference type="InterPro" id="IPR009072">
    <property type="entry name" value="Histone-fold"/>
</dbReference>
<dbReference type="SUPFAM" id="SSF47113">
    <property type="entry name" value="Histone-fold"/>
    <property type="match status" value="1"/>
</dbReference>
<evidence type="ECO:0000256" key="7">
    <source>
        <dbReference type="ARBA" id="ARBA00022990"/>
    </source>
</evidence>
<evidence type="ECO:0000256" key="2">
    <source>
        <dbReference type="ARBA" id="ARBA00004286"/>
    </source>
</evidence>
<dbReference type="GO" id="GO:0030527">
    <property type="term" value="F:structural constituent of chromatin"/>
    <property type="evidence" value="ECO:0007669"/>
    <property type="project" value="InterPro"/>
</dbReference>
<dbReference type="InterPro" id="IPR032454">
    <property type="entry name" value="Histone_H2A_C"/>
</dbReference>
<dbReference type="GO" id="GO:0000786">
    <property type="term" value="C:nucleosome"/>
    <property type="evidence" value="ECO:0007669"/>
    <property type="project" value="UniProtKB-KW"/>
</dbReference>
<dbReference type="EMBL" id="JAATIS010003638">
    <property type="protein sequence ID" value="KAG2464531.1"/>
    <property type="molecule type" value="Genomic_DNA"/>
</dbReference>
<evidence type="ECO:0000256" key="8">
    <source>
        <dbReference type="ARBA" id="ARBA00023125"/>
    </source>
</evidence>
<keyword evidence="6" id="KW-0832">Ubl conjugation</keyword>
<dbReference type="PROSITE" id="PS00046">
    <property type="entry name" value="HISTONE_H2A"/>
    <property type="match status" value="1"/>
</dbReference>
<feature type="region of interest" description="Disordered" evidence="12">
    <location>
        <begin position="1"/>
        <end position="21"/>
    </location>
</feature>
<comment type="caution">
    <text evidence="15">The sequence shown here is derived from an EMBL/GenBank/DDBJ whole genome shotgun (WGS) entry which is preliminary data.</text>
</comment>
<feature type="non-terminal residue" evidence="15">
    <location>
        <position position="1"/>
    </location>
</feature>
<comment type="subcellular location">
    <subcellularLocation>
        <location evidence="2">Chromosome</location>
    </subcellularLocation>
    <subcellularLocation>
        <location evidence="1 11">Nucleus</location>
    </subcellularLocation>
</comment>
<evidence type="ECO:0000256" key="3">
    <source>
        <dbReference type="ARBA" id="ARBA00010691"/>
    </source>
</evidence>
<feature type="non-terminal residue" evidence="15">
    <location>
        <position position="283"/>
    </location>
</feature>
<evidence type="ECO:0000259" key="14">
    <source>
        <dbReference type="Pfam" id="PF16211"/>
    </source>
</evidence>
<name>A0A8X8BQT5_POLSE</name>
<feature type="domain" description="Core Histone H2A/H2B/H3" evidence="13">
    <location>
        <begin position="10"/>
        <end position="89"/>
    </location>
</feature>
<keyword evidence="5" id="KW-1017">Isopeptide bond</keyword>
<dbReference type="Gene3D" id="1.10.20.10">
    <property type="entry name" value="Histone, subunit A"/>
    <property type="match status" value="1"/>
</dbReference>
<dbReference type="Pfam" id="PF16211">
    <property type="entry name" value="Histone_H2A_C"/>
    <property type="match status" value="1"/>
</dbReference>
<feature type="domain" description="Histone H2A C-terminal" evidence="14">
    <location>
        <begin position="92"/>
        <end position="126"/>
    </location>
</feature>
<dbReference type="PRINTS" id="PR00620">
    <property type="entry name" value="HISTONEH2A"/>
</dbReference>
<evidence type="ECO:0000256" key="5">
    <source>
        <dbReference type="ARBA" id="ARBA00022499"/>
    </source>
</evidence>
<reference evidence="15 16" key="1">
    <citation type="journal article" date="2021" name="Cell">
        <title>Tracing the genetic footprints of vertebrate landing in non-teleost ray-finned fishes.</title>
        <authorList>
            <person name="Bi X."/>
            <person name="Wang K."/>
            <person name="Yang L."/>
            <person name="Pan H."/>
            <person name="Jiang H."/>
            <person name="Wei Q."/>
            <person name="Fang M."/>
            <person name="Yu H."/>
            <person name="Zhu C."/>
            <person name="Cai Y."/>
            <person name="He Y."/>
            <person name="Gan X."/>
            <person name="Zeng H."/>
            <person name="Yu D."/>
            <person name="Zhu Y."/>
            <person name="Jiang H."/>
            <person name="Qiu Q."/>
            <person name="Yang H."/>
            <person name="Zhang Y.E."/>
            <person name="Wang W."/>
            <person name="Zhu M."/>
            <person name="He S."/>
            <person name="Zhang G."/>
        </authorList>
    </citation>
    <scope>NUCLEOTIDE SEQUENCE [LARGE SCALE GENOMIC DNA]</scope>
    <source>
        <strain evidence="15">Bchr_013</strain>
    </source>
</reference>
<evidence type="ECO:0000256" key="12">
    <source>
        <dbReference type="SAM" id="MobiDB-lite"/>
    </source>
</evidence>
<keyword evidence="4 11" id="KW-0158">Chromosome</keyword>
<keyword evidence="10 11" id="KW-0544">Nucleosome core</keyword>
<sequence>MSGRGKTGGKTRAKAKTRSSRAGLQFPVGRVHRLLRKGNYAERVGAGAPVYLAAVLEYLTAEILELAGNAARDNKKTRIIPRHLQLAVRNDEELNKLLGGVTIAQGGVLPNIQAVLLPKKTEKPAKGNTPFYIIMSDIRRFLISTKKRKIDDLDDGLRTTADPIPSTSTSHDQTSIGSESTTDETSLDVNPNRVDIGLYTNTNCHIDDELRLKLLQECWTPSQTYDFKKDANPEAKRLFRLEWLKTYPWLAYSASARGPFVEFASYFDLQFNVVCNNLSFPVS</sequence>
<evidence type="ECO:0000256" key="4">
    <source>
        <dbReference type="ARBA" id="ARBA00022454"/>
    </source>
</evidence>
<feature type="compositionally biased region" description="Basic residues" evidence="12">
    <location>
        <begin position="7"/>
        <end position="19"/>
    </location>
</feature>
<comment type="similarity">
    <text evidence="3 11">Belongs to the histone H2A family.</text>
</comment>
<dbReference type="GO" id="GO:0005634">
    <property type="term" value="C:nucleus"/>
    <property type="evidence" value="ECO:0007669"/>
    <property type="project" value="UniProtKB-SubCell"/>
</dbReference>
<dbReference type="InterPro" id="IPR002119">
    <property type="entry name" value="Histone_H2A"/>
</dbReference>
<keyword evidence="7" id="KW-0007">Acetylation</keyword>
<evidence type="ECO:0000256" key="10">
    <source>
        <dbReference type="ARBA" id="ARBA00023269"/>
    </source>
</evidence>
<feature type="compositionally biased region" description="Polar residues" evidence="12">
    <location>
        <begin position="165"/>
        <end position="180"/>
    </location>
</feature>
<evidence type="ECO:0000256" key="9">
    <source>
        <dbReference type="ARBA" id="ARBA00023242"/>
    </source>
</evidence>